<feature type="compositionally biased region" description="Basic and acidic residues" evidence="2">
    <location>
        <begin position="761"/>
        <end position="772"/>
    </location>
</feature>
<comment type="caution">
    <text evidence="3">The sequence shown here is derived from an EMBL/GenBank/DDBJ whole genome shotgun (WGS) entry which is preliminary data.</text>
</comment>
<dbReference type="SUPFAM" id="SSF47473">
    <property type="entry name" value="EF-hand"/>
    <property type="match status" value="1"/>
</dbReference>
<reference evidence="3 4" key="1">
    <citation type="submission" date="2016-11" db="EMBL/GenBank/DDBJ databases">
        <title>The macronuclear genome of Stentor coeruleus: a giant cell with tiny introns.</title>
        <authorList>
            <person name="Slabodnick M."/>
            <person name="Ruby J.G."/>
            <person name="Reiff S.B."/>
            <person name="Swart E.C."/>
            <person name="Gosai S."/>
            <person name="Prabakaran S."/>
            <person name="Witkowska E."/>
            <person name="Larue G.E."/>
            <person name="Fisher S."/>
            <person name="Freeman R.M."/>
            <person name="Gunawardena J."/>
            <person name="Chu W."/>
            <person name="Stover N.A."/>
            <person name="Gregory B.D."/>
            <person name="Nowacki M."/>
            <person name="Derisi J."/>
            <person name="Roy S.W."/>
            <person name="Marshall W.F."/>
            <person name="Sood P."/>
        </authorList>
    </citation>
    <scope>NUCLEOTIDE SEQUENCE [LARGE SCALE GENOMIC DNA]</scope>
    <source>
        <strain evidence="3">WM001</strain>
    </source>
</reference>
<accession>A0A1R2B4T9</accession>
<evidence type="ECO:0000256" key="1">
    <source>
        <dbReference type="SAM" id="Coils"/>
    </source>
</evidence>
<keyword evidence="4" id="KW-1185">Reference proteome</keyword>
<dbReference type="EMBL" id="MPUH01000957">
    <property type="protein sequence ID" value="OMJ71782.1"/>
    <property type="molecule type" value="Genomic_DNA"/>
</dbReference>
<gene>
    <name evidence="3" type="ORF">SteCoe_29927</name>
</gene>
<name>A0A1R2B4T9_9CILI</name>
<feature type="compositionally biased region" description="Basic and acidic residues" evidence="2">
    <location>
        <begin position="395"/>
        <end position="408"/>
    </location>
</feature>
<feature type="compositionally biased region" description="Acidic residues" evidence="2">
    <location>
        <begin position="773"/>
        <end position="785"/>
    </location>
</feature>
<feature type="coiled-coil region" evidence="1">
    <location>
        <begin position="72"/>
        <end position="156"/>
    </location>
</feature>
<feature type="region of interest" description="Disordered" evidence="2">
    <location>
        <begin position="392"/>
        <end position="456"/>
    </location>
</feature>
<dbReference type="InterPro" id="IPR011992">
    <property type="entry name" value="EF-hand-dom_pair"/>
</dbReference>
<sequence>MLGDTQIIDDKNSTLNNRPSSFNTLEISRPVLKRKGQNSVKVLPRVMRGSHIGEFDKDLLLRIKPKQVLIEKEQLFQENMELKLKTHSLQQELLRLKTKNMQIENELSKKEDPKDIKQAWDKPQSTSIIPSLKQTIKELKAELEIREKDIFKLKSNIKCSRVSELEVEVQAYIDECTRLRHHLEETLKSKQEPTEEKILTAQALASLKNENNEYFQQISALKTENSTLKATLEEEKKKKKPIVKKVDVNNRTEIHKLRIALDSSSKDFADKEEKYKMEIALLKAKVDKGNIKPKRIGNIVNFKPKAPSLFKLVNSIIPLRFKSVNEFVGIFKNVKSFAGIYEQFKAVCGKVKQKHVSEISIIFNLDRPEKFPDVVKEWYPFYDYSSKYESSDEEDKVKRGKQDTRGIENSKSSSQIIEKPDSSLSKAAKSRESTPALIQKPQEKLESNKNKAPKPGPIANLFIKPKIQTIKKSQVADLLLKSSLALQIHRIAKEDFPNLISNSDSISFEAMEAFFRSEPFSFPQEDARLLSKFLIEPNEDTVDEDLHLASLDHITTKYFKNTENWTILSNTDEERLDKELTSILSEYHLALKESCLACDPDQKGTVSSDDFKIILEDLQLTFTPELHSYCRLLFYSCNMQINQVPYEYFIKSYISHDNSNSQDMSDEEIAVIVRGYLEKIADKMVEDGKTVKGIFNYDDEGLISGQGFCEGLENIGITDIPQDHMVLILEALQYENSEDPCILVEELEDILQHYGVGEHHESMTTEGIAKENQDEDDEYSEDYED</sequence>
<organism evidence="3 4">
    <name type="scientific">Stentor coeruleus</name>
    <dbReference type="NCBI Taxonomy" id="5963"/>
    <lineage>
        <taxon>Eukaryota</taxon>
        <taxon>Sar</taxon>
        <taxon>Alveolata</taxon>
        <taxon>Ciliophora</taxon>
        <taxon>Postciliodesmatophora</taxon>
        <taxon>Heterotrichea</taxon>
        <taxon>Heterotrichida</taxon>
        <taxon>Stentoridae</taxon>
        <taxon>Stentor</taxon>
    </lineage>
</organism>
<protein>
    <recommendedName>
        <fullName evidence="5">EF-hand domain-containing protein</fullName>
    </recommendedName>
</protein>
<evidence type="ECO:0000313" key="4">
    <source>
        <dbReference type="Proteomes" id="UP000187209"/>
    </source>
</evidence>
<feature type="coiled-coil region" evidence="1">
    <location>
        <begin position="204"/>
        <end position="238"/>
    </location>
</feature>
<dbReference type="AlphaFoldDB" id="A0A1R2B4T9"/>
<evidence type="ECO:0000313" key="3">
    <source>
        <dbReference type="EMBL" id="OMJ71782.1"/>
    </source>
</evidence>
<dbReference type="OrthoDB" id="301778at2759"/>
<evidence type="ECO:0000256" key="2">
    <source>
        <dbReference type="SAM" id="MobiDB-lite"/>
    </source>
</evidence>
<dbReference type="Proteomes" id="UP000187209">
    <property type="component" value="Unassembled WGS sequence"/>
</dbReference>
<proteinExistence type="predicted"/>
<evidence type="ECO:0008006" key="5">
    <source>
        <dbReference type="Google" id="ProtNLM"/>
    </source>
</evidence>
<keyword evidence="1" id="KW-0175">Coiled coil</keyword>
<feature type="region of interest" description="Disordered" evidence="2">
    <location>
        <begin position="761"/>
        <end position="785"/>
    </location>
</feature>